<feature type="compositionally biased region" description="Basic and acidic residues" evidence="1">
    <location>
        <begin position="1410"/>
        <end position="1420"/>
    </location>
</feature>
<feature type="compositionally biased region" description="Basic and acidic residues" evidence="1">
    <location>
        <begin position="1065"/>
        <end position="1075"/>
    </location>
</feature>
<feature type="compositionally biased region" description="Basic and acidic residues" evidence="1">
    <location>
        <begin position="1136"/>
        <end position="1152"/>
    </location>
</feature>
<dbReference type="Gene3D" id="3.90.226.10">
    <property type="entry name" value="2-enoyl-CoA Hydratase, Chain A, domain 1"/>
    <property type="match status" value="1"/>
</dbReference>
<accession>A0A7M7PY46</accession>
<keyword evidence="3" id="KW-1185">Reference proteome</keyword>
<organism evidence="2 3">
    <name type="scientific">Nasonia vitripennis</name>
    <name type="common">Parasitic wasp</name>
    <dbReference type="NCBI Taxonomy" id="7425"/>
    <lineage>
        <taxon>Eukaryota</taxon>
        <taxon>Metazoa</taxon>
        <taxon>Ecdysozoa</taxon>
        <taxon>Arthropoda</taxon>
        <taxon>Hexapoda</taxon>
        <taxon>Insecta</taxon>
        <taxon>Pterygota</taxon>
        <taxon>Neoptera</taxon>
        <taxon>Endopterygota</taxon>
        <taxon>Hymenoptera</taxon>
        <taxon>Apocrita</taxon>
        <taxon>Proctotrupomorpha</taxon>
        <taxon>Chalcidoidea</taxon>
        <taxon>Pteromalidae</taxon>
        <taxon>Pteromalinae</taxon>
        <taxon>Nasonia</taxon>
    </lineage>
</organism>
<feature type="compositionally biased region" description="Polar residues" evidence="1">
    <location>
        <begin position="1110"/>
        <end position="1135"/>
    </location>
</feature>
<dbReference type="PANTHER" id="PTHR43684">
    <property type="match status" value="1"/>
</dbReference>
<feature type="compositionally biased region" description="Basic and acidic residues" evidence="1">
    <location>
        <begin position="1394"/>
        <end position="1403"/>
    </location>
</feature>
<evidence type="ECO:0000256" key="1">
    <source>
        <dbReference type="SAM" id="MobiDB-lite"/>
    </source>
</evidence>
<feature type="compositionally biased region" description="Polar residues" evidence="1">
    <location>
        <begin position="939"/>
        <end position="951"/>
    </location>
</feature>
<feature type="compositionally biased region" description="Polar residues" evidence="1">
    <location>
        <begin position="387"/>
        <end position="396"/>
    </location>
</feature>
<dbReference type="InterPro" id="IPR051053">
    <property type="entry name" value="ECH/Chromodomain_protein"/>
</dbReference>
<feature type="compositionally biased region" description="Polar residues" evidence="1">
    <location>
        <begin position="1318"/>
        <end position="1328"/>
    </location>
</feature>
<dbReference type="OrthoDB" id="6357915at2759"/>
<feature type="region of interest" description="Disordered" evidence="1">
    <location>
        <begin position="60"/>
        <end position="253"/>
    </location>
</feature>
<feature type="compositionally biased region" description="Low complexity" evidence="1">
    <location>
        <begin position="140"/>
        <end position="149"/>
    </location>
</feature>
<feature type="region of interest" description="Disordered" evidence="1">
    <location>
        <begin position="380"/>
        <end position="417"/>
    </location>
</feature>
<dbReference type="CDD" id="cd06558">
    <property type="entry name" value="crotonase-like"/>
    <property type="match status" value="1"/>
</dbReference>
<feature type="compositionally biased region" description="Low complexity" evidence="1">
    <location>
        <begin position="1514"/>
        <end position="1526"/>
    </location>
</feature>
<feature type="region of interest" description="Disordered" evidence="1">
    <location>
        <begin position="1514"/>
        <end position="1541"/>
    </location>
</feature>
<proteinExistence type="predicted"/>
<dbReference type="Pfam" id="PF00378">
    <property type="entry name" value="ECH_1"/>
    <property type="match status" value="1"/>
</dbReference>
<feature type="compositionally biased region" description="Low complexity" evidence="1">
    <location>
        <begin position="1373"/>
        <end position="1387"/>
    </location>
</feature>
<dbReference type="InterPro" id="IPR014748">
    <property type="entry name" value="Enoyl-CoA_hydra_C"/>
</dbReference>
<dbReference type="PANTHER" id="PTHR43684:SF13">
    <property type="entry name" value="CHROMODOMAIN Y-LIKE PROTEIN"/>
    <property type="match status" value="1"/>
</dbReference>
<evidence type="ECO:0000313" key="2">
    <source>
        <dbReference type="EnsemblMetazoa" id="XP_031778437"/>
    </source>
</evidence>
<dbReference type="InterPro" id="IPR001753">
    <property type="entry name" value="Enoyl-CoA_hydra/iso"/>
</dbReference>
<feature type="region of interest" description="Disordered" evidence="1">
    <location>
        <begin position="927"/>
        <end position="954"/>
    </location>
</feature>
<sequence>MTWTGSEKFNIVGLKDTRFVAACEEALSSYDLVYTKFKKDEFVFVMTKALKSAKEGFRRKCLKRKAPPPENNRNLQEPQPKRRHEDDEDTLSIASGDISTREDSMNNGEEYQDRQLGNVRENEGILGNNQRFDNPDDDYGNNGDNNYDNVGRERNGEDEQGIGGEGNGEDGLDIGGEGNGEDELDDGNYPPYGGYDFNGGGGDDFGIGGYHDFRTEEHSEESIPEHHPEDRNDYEKDDRTEDNEANKDANINEEDDWATEYLDQEDDPVYRFIKGGERLCYFTEKSFLTSTNSIMEDHAGVYKQVIDASSTNPGSELVPSHLVQEIIVENDGRASSINCGLSDGSEITLKNDSTNIHNNIETIKQDQICENYKNLVSHNPRHKEQNIDNSVPQNQASDHKGITDFNDSTSDAPKSGTACRESIAEAIVDPNEAVPVINVNDSVPRLSKNQTLDDYNALNNDQNIMDNLVTIKDEHTDKCDQAMGNIVTNEKGTDSIINNMQSEKIESMVMKSVSIDSEGGNENVNIAIEEIPVKSNCTDDANEKYDNLKIKKLNSEITEEVDYPVLIEESVKATNIVINSDDVAVLTEFSSVEYNIQTEITKKEDVKVETEHKLQQITKSGTVKNSQDLTDNMLSIDMNKQESKHNDVSIYDELTNEEDEDELNLHLSSQSTENHRKVIQDIFDDWQDENGEEEVNQPSSAFKDNHDSVELELQSLLNDGAQQEETVSSINIEVTEKSSAENSKTKFVKSEKLSQLDKTTVEVKTFTQNKSPKSALNSTSIKDLSLGHLPRTLSQDELLDPKQKQQSPRPGVKVPGIHLTSQIASTTEVNEALKERLREKQKDLVTPKTVDIVFVKKITQRLSSQLSGAVSVPPLIPLQSTPITENHKIKDNKSETSEDEKFNKISSSTTADKELLAILEGDVDPDWSNLKSVTDESNKVSNSGEPHSTGSKLDPAVERELALKQLLELPNIPAKKNNPVSLKKIKKTGRSSKVANEVLESKSVDEIKTEIISLDSAEEESPKKSKTPKALKENNNQNMHRAATATVIIDLGVEESRSGRKRKLTEKAREHELSVKRQKVPKVKPGPEKKSLHEFSENSKHMTDFDSPAINKSTNTSKAALEPNSCSPPKCSQTKLDAKQNKPEVKQSKVDIKAASSKSENKQTGAKMAGTKGKMTLVKPPKIGLLKKDVPISKRKLAVKNLLRQKMADKKSSIVRTKGQVSEKSLATGVLTTKPKKIVTEIDKLLQDEGVVNLLYDVEQPDLKKRLIPITKSQKKVMDVEKAERELKLRTKLVRNAVLRLRNSNASAVKISPRSRRNMSVTENASTQSEKKCSEPTKSLKSPVLTSASSDFIIPAKIRNAADASRIIRRHSSSSFSSASASPRVSIDMPPESIKLDESDLQTKSKRKLSHDSVEKPDTRKIKKKLAPKEEIKDTESSEKSSTKKEPAKKITTRSNITSVSPTASIKTVCKNKKVPKNKTSSETSTNDEKSLKGQDELSACLAEAATALLSGISTTGSSRLSSGSTSRKKGSTHFSKTDDERVDSKKLFSNKEINVRHHGHLVQLILTPSTPVSGIRNAITVQVMNEMREALSILKNDDDCRVVLFTSTGTSFCEGLEVSALLQSNTDERKVRAEETATAVKNFIKELAAFNKPIVAGVQGAAIGLGVTMLPLFDLVIASDKATFSTPYGKLGQIAEGAAVLTLSHSLGSAVTNELLLGGRVLTASEALRAGLVTRVLWPDRFQGELLPSLKTMSEQSSQSMETTKALLRQSLRQKLEMALESETLLLVKHWCSLECQEAIKIYIDEKGQ</sequence>
<dbReference type="SMR" id="A0A7M7PY46"/>
<evidence type="ECO:0000313" key="3">
    <source>
        <dbReference type="Proteomes" id="UP000002358"/>
    </source>
</evidence>
<dbReference type="CTD" id="116874"/>
<feature type="compositionally biased region" description="Basic and acidic residues" evidence="1">
    <location>
        <begin position="1427"/>
        <end position="1449"/>
    </location>
</feature>
<dbReference type="EnsemblMetazoa" id="XM_031922577">
    <property type="protein sequence ID" value="XP_031778437"/>
    <property type="gene ID" value="LOC100116611"/>
</dbReference>
<dbReference type="Proteomes" id="UP000002358">
    <property type="component" value="Chromosome 2"/>
</dbReference>
<feature type="region of interest" description="Disordered" evidence="1">
    <location>
        <begin position="1012"/>
        <end position="1168"/>
    </location>
</feature>
<feature type="compositionally biased region" description="Basic and acidic residues" evidence="1">
    <location>
        <begin position="211"/>
        <end position="247"/>
    </location>
</feature>
<feature type="compositionally biased region" description="Polar residues" evidence="1">
    <location>
        <begin position="1453"/>
        <end position="1466"/>
    </location>
</feature>
<dbReference type="InterPro" id="IPR029045">
    <property type="entry name" value="ClpP/crotonase-like_dom_sf"/>
</dbReference>
<feature type="region of interest" description="Disordered" evidence="1">
    <location>
        <begin position="1370"/>
        <end position="1493"/>
    </location>
</feature>
<dbReference type="GeneID" id="100116611"/>
<protein>
    <submittedName>
        <fullName evidence="2">Uncharacterized protein</fullName>
    </submittedName>
</protein>
<dbReference type="InParanoid" id="A0A7M7PY46"/>
<name>A0A7M7PY46_NASVI</name>
<dbReference type="KEGG" id="nvi:100116611"/>
<reference evidence="2" key="1">
    <citation type="submission" date="2021-01" db="UniProtKB">
        <authorList>
            <consortium name="EnsemblMetazoa"/>
        </authorList>
    </citation>
    <scope>IDENTIFICATION</scope>
</reference>
<dbReference type="RefSeq" id="XP_031778437.1">
    <property type="nucleotide sequence ID" value="XM_031922577.2"/>
</dbReference>
<dbReference type="SUPFAM" id="SSF52096">
    <property type="entry name" value="ClpP/crotonase"/>
    <property type="match status" value="1"/>
</dbReference>
<feature type="compositionally biased region" description="Gly residues" evidence="1">
    <location>
        <begin position="196"/>
        <end position="209"/>
    </location>
</feature>
<feature type="compositionally biased region" description="Basic and acidic residues" evidence="1">
    <location>
        <begin position="1085"/>
        <end position="1104"/>
    </location>
</feature>
<dbReference type="Gene3D" id="1.10.12.10">
    <property type="entry name" value="Lyase 2-enoyl-coa Hydratase, Chain A, domain 2"/>
    <property type="match status" value="1"/>
</dbReference>
<feature type="region of interest" description="Disordered" evidence="1">
    <location>
        <begin position="1309"/>
        <end position="1344"/>
    </location>
</feature>